<evidence type="ECO:0000313" key="2">
    <source>
        <dbReference type="RefSeq" id="XP_056688911.1"/>
    </source>
</evidence>
<keyword evidence="1" id="KW-1185">Reference proteome</keyword>
<reference evidence="1" key="1">
    <citation type="journal article" date="2021" name="Nat. Commun.">
        <title>Genomic analyses provide insights into spinach domestication and the genetic basis of agronomic traits.</title>
        <authorList>
            <person name="Cai X."/>
            <person name="Sun X."/>
            <person name="Xu C."/>
            <person name="Sun H."/>
            <person name="Wang X."/>
            <person name="Ge C."/>
            <person name="Zhang Z."/>
            <person name="Wang Q."/>
            <person name="Fei Z."/>
            <person name="Jiao C."/>
            <person name="Wang Q."/>
        </authorList>
    </citation>
    <scope>NUCLEOTIDE SEQUENCE [LARGE SCALE GENOMIC DNA]</scope>
    <source>
        <strain evidence="1">cv. Varoflay</strain>
    </source>
</reference>
<reference evidence="2" key="2">
    <citation type="submission" date="2025-08" db="UniProtKB">
        <authorList>
            <consortium name="RefSeq"/>
        </authorList>
    </citation>
    <scope>IDENTIFICATION</scope>
    <source>
        <tissue evidence="2">Leaf</tissue>
    </source>
</reference>
<dbReference type="RefSeq" id="XP_056688911.1">
    <property type="nucleotide sequence ID" value="XM_056832933.1"/>
</dbReference>
<gene>
    <name evidence="2" type="primary">LOC130463713</name>
</gene>
<proteinExistence type="predicted"/>
<evidence type="ECO:0000313" key="1">
    <source>
        <dbReference type="Proteomes" id="UP000813463"/>
    </source>
</evidence>
<accession>A0ABM3QZY5</accession>
<name>A0ABM3QZY5_SPIOL</name>
<organism evidence="1 2">
    <name type="scientific">Spinacia oleracea</name>
    <name type="common">Spinach</name>
    <dbReference type="NCBI Taxonomy" id="3562"/>
    <lineage>
        <taxon>Eukaryota</taxon>
        <taxon>Viridiplantae</taxon>
        <taxon>Streptophyta</taxon>
        <taxon>Embryophyta</taxon>
        <taxon>Tracheophyta</taxon>
        <taxon>Spermatophyta</taxon>
        <taxon>Magnoliopsida</taxon>
        <taxon>eudicotyledons</taxon>
        <taxon>Gunneridae</taxon>
        <taxon>Pentapetalae</taxon>
        <taxon>Caryophyllales</taxon>
        <taxon>Chenopodiaceae</taxon>
        <taxon>Chenopodioideae</taxon>
        <taxon>Anserineae</taxon>
        <taxon>Spinacia</taxon>
    </lineage>
</organism>
<dbReference type="GeneID" id="130463713"/>
<sequence>MMVGLVVPKPVTFFQGSGLNKQVLAQVPVMVPICVSRLRRWRRVNTTSTFMRGNASSALCSEYFNSKPYACDPSTFPIYPPNKEIDAKGRDDARSNTSEMNDLKAGAELLDIILSKLQHNLREGKHTWVAPIRISGYSCFPHCLFGFSATKLCCCCCCSLCSAAAVA</sequence>
<protein>
    <submittedName>
        <fullName evidence="2">Uncharacterized protein isoform X1</fullName>
    </submittedName>
</protein>
<dbReference type="Proteomes" id="UP000813463">
    <property type="component" value="Chromosome 6"/>
</dbReference>